<evidence type="ECO:0000313" key="11">
    <source>
        <dbReference type="Proteomes" id="UP000504604"/>
    </source>
</evidence>
<keyword evidence="3" id="KW-0507">mRNA processing</keyword>
<feature type="compositionally biased region" description="Polar residues" evidence="8">
    <location>
        <begin position="538"/>
        <end position="550"/>
    </location>
</feature>
<feature type="region of interest" description="Disordered" evidence="8">
    <location>
        <begin position="975"/>
        <end position="1028"/>
    </location>
</feature>
<feature type="region of interest" description="Disordered" evidence="8">
    <location>
        <begin position="1041"/>
        <end position="1199"/>
    </location>
</feature>
<sequence>MAPGRKRGAKGVKTKSDLSLGDLVLAKVKGFPAWPAKISRPEDWERAPDPKKYFVQFFGTSEIAFVAPADIQAFTSEAKNKLSARCQGKTVKYFAQAVKEISEEFELLQRKNLSGIRDDDNAQDLASQTQSVDPVVDEALEIKGNDRIDTEGPNCNSEIKGLSDLGSVLEPCSQRQCEMECQDVKPSLSDDMNHSLSPHLSLGKRNKLSRSPKLVKKLVLGCSPSDSLVKEEGSCDVKVEGMAFDVDQTELTDSHEPKLAMGPKRKHEGFMHRHSGAIPHEHIGDEVQTKLASGGSMKVSSSLGLGVGSQRRGKRLLKDKKHSEAADDGPMDSEAFEEHKKVISRKKMKYRYEDEKQTNESNRSTDEDDLPPTKRHRALGMMCTSASVPENKSGNSTTRKNGMVRPNKARSPVPQRPVKRRAVRLCDDEDDELPKTPVHGGYIHKVSVIPSGSDSKKNDLMRGENNANDQLASRTVDNALKEHAQSSQVSNKASSATAQQSMDKGTRESSAEHVSLGPMQLESDKSSFVEAKPVGSPKRSSQSITATGTSGEPEKKHFSKAPGGISQKKVPPGANRAIATASDRSTTSLYQPISEKSKATSSGEKRNTTPRSDSQNSDSVFMVGNPDESITSLGERPESGKDIKTSFPVDLKNSGSVMSMKDLIAAAQAKKRQAHLQNSYGNPLALLVNDADMLGRSPSPIPDAVAVESGNTLQLDVQGLQPTSPSSDVRQFSSMNEHENEELEEKRVSSGHQATGSSLSGGTEAAVARDAFEGMIETLSRTKESIGRATRLAIDCAKYGIANEVVELLIRKLENEQSFRHKVDLFFLVDSITQCSHSQKGIAGASYIPTVQAALPRLIGAAAPSGPGAQENRRQCHKVLRLWLERKILPESVLRRHMDDIGATDDDKSAGFSLRRPSRAERAIDDPIREMEGMLVDEYGSNATFQLPGFLASHVFDEEEEEEEDKFPTNLCKEVADTSPSEHTPGSRDPENYTVTPSDRRHHVLEDVDGELEMEDVSGNQKDERSLFDNGITEVSILEQSSDGVFESASNTSELLPSPEGSPPLPPDSPPVSPPLPTSPPPTSPSPPPPPPHPPLTSPPPLPPPPPASSHQVLFPPPPVGPPPFLSQQSLPPQHHPALMSQHMPPLPSTMSSSQPLAYHPPPLPREIGGTPTGNQHANMVSNTHGSHSDAPVLPQQSFFHPAGVSNAHEHVGYNSSRSVEYGKGDGYMTPQALQHRQPFLPGKPFVQRPLHPEPPPQQTTGQFSYPNSVQQHQYPPYSLPNMSDGPRRYAADVQWRMPANELNADCQLGGWMTGGRSCSGPPYSHEAGYFGPPPERPPAGIISFPPSSTNSQPAATPIPVHGVPMMPCRPDMSAVNWRPA</sequence>
<feature type="region of interest" description="Disordered" evidence="8">
    <location>
        <begin position="444"/>
        <end position="647"/>
    </location>
</feature>
<name>A0A6I9SLV0_SESIN</name>
<dbReference type="PANTHER" id="PTHR12550">
    <property type="entry name" value="HEPATOMA-DERIVED GROWTH FACTOR-RELATED"/>
    <property type="match status" value="1"/>
</dbReference>
<dbReference type="InterPro" id="IPR006569">
    <property type="entry name" value="CID_dom"/>
</dbReference>
<dbReference type="PANTHER" id="PTHR12550:SF70">
    <property type="entry name" value="JIL-1 ANCHORING AND STABILIZING PROTEIN, ISOFORM A"/>
    <property type="match status" value="1"/>
</dbReference>
<proteinExistence type="predicted"/>
<gene>
    <name evidence="12 13" type="primary">LOC105156096</name>
</gene>
<feature type="region of interest" description="Disordered" evidence="8">
    <location>
        <begin position="1339"/>
        <end position="1363"/>
    </location>
</feature>
<feature type="region of interest" description="Disordered" evidence="8">
    <location>
        <begin position="1240"/>
        <end position="1270"/>
    </location>
</feature>
<feature type="domain" description="CID" evidence="10">
    <location>
        <begin position="764"/>
        <end position="905"/>
    </location>
</feature>
<feature type="compositionally biased region" description="Polar residues" evidence="8">
    <location>
        <begin position="1346"/>
        <end position="1355"/>
    </location>
</feature>
<feature type="compositionally biased region" description="Pro residues" evidence="8">
    <location>
        <begin position="1115"/>
        <end position="1125"/>
    </location>
</feature>
<evidence type="ECO:0000256" key="8">
    <source>
        <dbReference type="SAM" id="MobiDB-lite"/>
    </source>
</evidence>
<feature type="region of interest" description="Disordered" evidence="8">
    <location>
        <begin position="290"/>
        <end position="419"/>
    </location>
</feature>
<keyword evidence="4" id="KW-0805">Transcription regulation</keyword>
<dbReference type="RefSeq" id="XP_020547520.1">
    <property type="nucleotide sequence ID" value="XM_020691861.1"/>
</dbReference>
<dbReference type="InterPro" id="IPR000313">
    <property type="entry name" value="PWWP_dom"/>
</dbReference>
<evidence type="ECO:0000259" key="10">
    <source>
        <dbReference type="PROSITE" id="PS51391"/>
    </source>
</evidence>
<dbReference type="KEGG" id="sind:105156096"/>
<evidence type="ECO:0000313" key="13">
    <source>
        <dbReference type="RefSeq" id="XP_020547520.1"/>
    </source>
</evidence>
<dbReference type="GO" id="GO:0005634">
    <property type="term" value="C:nucleus"/>
    <property type="evidence" value="ECO:0007669"/>
    <property type="project" value="UniProtKB-SubCell"/>
</dbReference>
<feature type="compositionally biased region" description="Polar residues" evidence="8">
    <location>
        <begin position="384"/>
        <end position="400"/>
    </location>
</feature>
<protein>
    <submittedName>
        <fullName evidence="12 13">ENHANCER OF AG-4 protein 2 isoform X1</fullName>
    </submittedName>
</protein>
<dbReference type="SMART" id="SM00293">
    <property type="entry name" value="PWWP"/>
    <property type="match status" value="1"/>
</dbReference>
<evidence type="ECO:0000256" key="6">
    <source>
        <dbReference type="ARBA" id="ARBA00023163"/>
    </source>
</evidence>
<dbReference type="GeneID" id="105156096"/>
<dbReference type="SUPFAM" id="SSF63748">
    <property type="entry name" value="Tudor/PWWP/MBT"/>
    <property type="match status" value="1"/>
</dbReference>
<reference evidence="12 13" key="1">
    <citation type="submission" date="2025-04" db="UniProtKB">
        <authorList>
            <consortium name="RefSeq"/>
        </authorList>
    </citation>
    <scope>IDENTIFICATION</scope>
</reference>
<evidence type="ECO:0000256" key="4">
    <source>
        <dbReference type="ARBA" id="ARBA00023015"/>
    </source>
</evidence>
<feature type="compositionally biased region" description="Polar residues" evidence="8">
    <location>
        <begin position="750"/>
        <end position="761"/>
    </location>
</feature>
<evidence type="ECO:0000259" key="9">
    <source>
        <dbReference type="PROSITE" id="PS50812"/>
    </source>
</evidence>
<dbReference type="Pfam" id="PF04818">
    <property type="entry name" value="CID"/>
    <property type="match status" value="1"/>
</dbReference>
<dbReference type="PROSITE" id="PS50812">
    <property type="entry name" value="PWWP"/>
    <property type="match status" value="1"/>
</dbReference>
<evidence type="ECO:0000256" key="3">
    <source>
        <dbReference type="ARBA" id="ARBA00022664"/>
    </source>
</evidence>
<dbReference type="RefSeq" id="XP_011070441.1">
    <property type="nucleotide sequence ID" value="XM_011072139.2"/>
</dbReference>
<dbReference type="InterPro" id="IPR008942">
    <property type="entry name" value="ENTH_VHS"/>
</dbReference>
<feature type="compositionally biased region" description="Acidic residues" evidence="8">
    <location>
        <begin position="326"/>
        <end position="335"/>
    </location>
</feature>
<keyword evidence="5" id="KW-0287">Flowering</keyword>
<keyword evidence="7" id="KW-0539">Nucleus</keyword>
<keyword evidence="2" id="KW-0217">Developmental protein</keyword>
<evidence type="ECO:0000256" key="1">
    <source>
        <dbReference type="ARBA" id="ARBA00004123"/>
    </source>
</evidence>
<evidence type="ECO:0000313" key="12">
    <source>
        <dbReference type="RefSeq" id="XP_011070441.1"/>
    </source>
</evidence>
<feature type="compositionally biased region" description="Polar residues" evidence="8">
    <location>
        <begin position="1259"/>
        <end position="1270"/>
    </location>
</feature>
<dbReference type="PROSITE" id="PS51391">
    <property type="entry name" value="CID"/>
    <property type="match status" value="1"/>
</dbReference>
<feature type="compositionally biased region" description="Polar residues" evidence="8">
    <location>
        <begin position="485"/>
        <end position="503"/>
    </location>
</feature>
<feature type="compositionally biased region" description="Basic residues" evidence="8">
    <location>
        <begin position="311"/>
        <end position="320"/>
    </location>
</feature>
<evidence type="ECO:0000256" key="5">
    <source>
        <dbReference type="ARBA" id="ARBA00023089"/>
    </source>
</evidence>
<comment type="subcellular location">
    <subcellularLocation>
        <location evidence="1">Nucleus</location>
    </subcellularLocation>
</comment>
<dbReference type="GO" id="GO:0006397">
    <property type="term" value="P:mRNA processing"/>
    <property type="evidence" value="ECO:0007669"/>
    <property type="project" value="UniProtKB-KW"/>
</dbReference>
<feature type="compositionally biased region" description="Polar residues" evidence="8">
    <location>
        <begin position="465"/>
        <end position="476"/>
    </location>
</feature>
<dbReference type="FunFam" id="1.25.40.90:FF:000037">
    <property type="entry name" value="Enhancer of ag-4 2"/>
    <property type="match status" value="1"/>
</dbReference>
<feature type="compositionally biased region" description="Polar residues" evidence="8">
    <location>
        <begin position="609"/>
        <end position="619"/>
    </location>
</feature>
<keyword evidence="11" id="KW-1185">Reference proteome</keyword>
<feature type="compositionally biased region" description="Acidic residues" evidence="8">
    <location>
        <begin position="1007"/>
        <end position="1016"/>
    </location>
</feature>
<feature type="compositionally biased region" description="Polar residues" evidence="8">
    <location>
        <begin position="582"/>
        <end position="591"/>
    </location>
</feature>
<feature type="compositionally biased region" description="Polar residues" evidence="8">
    <location>
        <begin position="718"/>
        <end position="735"/>
    </location>
</feature>
<organism evidence="11 12">
    <name type="scientific">Sesamum indicum</name>
    <name type="common">Oriental sesame</name>
    <name type="synonym">Sesamum orientale</name>
    <dbReference type="NCBI Taxonomy" id="4182"/>
    <lineage>
        <taxon>Eukaryota</taxon>
        <taxon>Viridiplantae</taxon>
        <taxon>Streptophyta</taxon>
        <taxon>Embryophyta</taxon>
        <taxon>Tracheophyta</taxon>
        <taxon>Spermatophyta</taxon>
        <taxon>Magnoliopsida</taxon>
        <taxon>eudicotyledons</taxon>
        <taxon>Gunneridae</taxon>
        <taxon>Pentapetalae</taxon>
        <taxon>asterids</taxon>
        <taxon>lamiids</taxon>
        <taxon>Lamiales</taxon>
        <taxon>Pedaliaceae</taxon>
        <taxon>Sesamum</taxon>
    </lineage>
</organism>
<evidence type="ECO:0000256" key="7">
    <source>
        <dbReference type="ARBA" id="ARBA00023242"/>
    </source>
</evidence>
<dbReference type="Gene3D" id="2.30.30.140">
    <property type="match status" value="1"/>
</dbReference>
<feature type="compositionally biased region" description="Polar residues" evidence="8">
    <location>
        <begin position="1173"/>
        <end position="1186"/>
    </location>
</feature>
<feature type="compositionally biased region" description="Polar residues" evidence="8">
    <location>
        <begin position="1041"/>
        <end position="1054"/>
    </location>
</feature>
<feature type="compositionally biased region" description="Pro residues" evidence="8">
    <location>
        <begin position="1060"/>
        <end position="1108"/>
    </location>
</feature>
<dbReference type="Pfam" id="PF00855">
    <property type="entry name" value="PWWP"/>
    <property type="match status" value="1"/>
</dbReference>
<keyword evidence="6" id="KW-0804">Transcription</keyword>
<feature type="domain" description="PWWP" evidence="9">
    <location>
        <begin position="20"/>
        <end position="77"/>
    </location>
</feature>
<feature type="compositionally biased region" description="Basic and acidic residues" evidence="8">
    <location>
        <begin position="595"/>
        <end position="607"/>
    </location>
</feature>
<dbReference type="SMART" id="SM00582">
    <property type="entry name" value="RPR"/>
    <property type="match status" value="1"/>
</dbReference>
<evidence type="ECO:0000256" key="2">
    <source>
        <dbReference type="ARBA" id="ARBA00022473"/>
    </source>
</evidence>
<feature type="region of interest" description="Disordered" evidence="8">
    <location>
        <begin position="718"/>
        <end position="763"/>
    </location>
</feature>
<feature type="compositionally biased region" description="Basic and acidic residues" evidence="8">
    <location>
        <begin position="635"/>
        <end position="644"/>
    </location>
</feature>
<dbReference type="CDD" id="cd20147">
    <property type="entry name" value="PWWP_HULK"/>
    <property type="match status" value="1"/>
</dbReference>
<dbReference type="GO" id="GO:0009908">
    <property type="term" value="P:flower development"/>
    <property type="evidence" value="ECO:0007669"/>
    <property type="project" value="UniProtKB-KW"/>
</dbReference>
<accession>A0A6I9SLV0</accession>
<dbReference type="Gene3D" id="1.25.40.90">
    <property type="match status" value="1"/>
</dbReference>
<feature type="compositionally biased region" description="Low complexity" evidence="8">
    <location>
        <begin position="293"/>
        <end position="310"/>
    </location>
</feature>
<dbReference type="Proteomes" id="UP000504604">
    <property type="component" value="Linkage group LG2"/>
</dbReference>
<dbReference type="OrthoDB" id="62853at2759"/>